<feature type="compositionally biased region" description="Polar residues" evidence="6">
    <location>
        <begin position="69"/>
        <end position="81"/>
    </location>
</feature>
<dbReference type="PANTHER" id="PTHR11142:SF9">
    <property type="entry name" value="TRNA PSEUDOURIDINE SYNTHASE-RELATED"/>
    <property type="match status" value="1"/>
</dbReference>
<dbReference type="GO" id="GO:0031119">
    <property type="term" value="P:tRNA pseudouridine synthesis"/>
    <property type="evidence" value="ECO:0000318"/>
    <property type="project" value="GO_Central"/>
</dbReference>
<dbReference type="Gene3D" id="3.30.70.660">
    <property type="entry name" value="Pseudouridine synthase I, catalytic domain, C-terminal subdomain"/>
    <property type="match status" value="2"/>
</dbReference>
<dbReference type="Proteomes" id="UP000235145">
    <property type="component" value="Unassembled WGS sequence"/>
</dbReference>
<dbReference type="GO" id="GO:0005634">
    <property type="term" value="C:nucleus"/>
    <property type="evidence" value="ECO:0000318"/>
    <property type="project" value="GO_Central"/>
</dbReference>
<comment type="caution">
    <text evidence="8">The sequence shown here is derived from an EMBL/GenBank/DDBJ whole genome shotgun (WGS) entry which is preliminary data.</text>
</comment>
<dbReference type="InterPro" id="IPR020094">
    <property type="entry name" value="TruA/RsuA/RluB/E/F_N"/>
</dbReference>
<evidence type="ECO:0000256" key="1">
    <source>
        <dbReference type="ARBA" id="ARBA00009375"/>
    </source>
</evidence>
<gene>
    <name evidence="8" type="ORF">LSAT_V11C900462250</name>
</gene>
<name>A0A9R1WVU6_LACSA</name>
<dbReference type="GO" id="GO:0003723">
    <property type="term" value="F:RNA binding"/>
    <property type="evidence" value="ECO:0007669"/>
    <property type="project" value="InterPro"/>
</dbReference>
<dbReference type="Gene3D" id="3.30.70.580">
    <property type="entry name" value="Pseudouridine synthase I, catalytic domain, N-terminal subdomain"/>
    <property type="match status" value="1"/>
</dbReference>
<dbReference type="GO" id="GO:1990481">
    <property type="term" value="P:mRNA pseudouridine synthesis"/>
    <property type="evidence" value="ECO:0000318"/>
    <property type="project" value="GO_Central"/>
</dbReference>
<dbReference type="InterPro" id="IPR020097">
    <property type="entry name" value="PsdUridine_synth_TruA_a/b_dom"/>
</dbReference>
<dbReference type="InterPro" id="IPR041708">
    <property type="entry name" value="PUS1/PUS2-like"/>
</dbReference>
<comment type="similarity">
    <text evidence="1">Belongs to the tRNA pseudouridine synthase TruA family.</text>
</comment>
<dbReference type="EMBL" id="NBSK02000009">
    <property type="protein sequence ID" value="KAJ0187367.1"/>
    <property type="molecule type" value="Genomic_DNA"/>
</dbReference>
<keyword evidence="3" id="KW-0413">Isomerase</keyword>
<protein>
    <recommendedName>
        <fullName evidence="7">Pseudouridine synthase I TruA alpha/beta domain-containing protein</fullName>
    </recommendedName>
</protein>
<dbReference type="InterPro" id="IPR001406">
    <property type="entry name" value="PsdUridine_synth_TruA"/>
</dbReference>
<feature type="compositionally biased region" description="Low complexity" evidence="6">
    <location>
        <begin position="17"/>
        <end position="26"/>
    </location>
</feature>
<feature type="active site" description="Nucleophile" evidence="4">
    <location>
        <position position="235"/>
    </location>
</feature>
<evidence type="ECO:0000259" key="7">
    <source>
        <dbReference type="Pfam" id="PF01416"/>
    </source>
</evidence>
<sequence length="633" mass="71546">MMMLHPATELLPPPSSPTISSISSSDFDTESTGSFFHDRSTTLGTLMGVTSAFPTITFRTPSQRRDRTPTITLGSTPNSRSFVGRRRRNNDTTADLVAERRRKRVKRRNWWWLCSGVATKPSSLGEFLEVERRFGVEALFDGDALMDLNLDDNRNNDGRMLFANGRVLPPPTHSSDVDERSASSLCRFPVFLTGICRGGAVEKELETAIYKAGGIRDSNLGDLQKIAWARSSRTDKGVHSLSTMISLKMEIPEYAWTGDPNGVALANLVNTYLPKNIRVFSILPSQRSEIYDSTFVKTKKLGLKGLSGDYVFRSFDARRECNIRKYSYLLPVEVIGVTSNLSTSEIEHHLSDFNTILNSFEGEHPFHNYTIRKNYRKKYSSKRSPNSGRIADRRAKSSIEPPQAILEKNDEEESSDGEEALETDETIDESDANGDTLKDVPIPILAKWLHEPDDKDRISASHFRRIFQCSCGKLEQLFGARYVEISICGESFMLHQIRKMVGTAVAVKRGLLRKDVITLSLNKFSRIVVPIAPSEVLFLRSNNFSMRTRIGTRPEIVTLVESEEILKDVDDFYKSIMLPQVSEFLDPSRPPWKEWVELLDRNTGIPDSQLDEVKNAWIAWKGQFRSRDTIAPL</sequence>
<feature type="domain" description="Pseudouridine synthase I TruA alpha/beta" evidence="7">
    <location>
        <begin position="460"/>
        <end position="539"/>
    </location>
</feature>
<organism evidence="8 9">
    <name type="scientific">Lactuca sativa</name>
    <name type="common">Garden lettuce</name>
    <dbReference type="NCBI Taxonomy" id="4236"/>
    <lineage>
        <taxon>Eukaryota</taxon>
        <taxon>Viridiplantae</taxon>
        <taxon>Streptophyta</taxon>
        <taxon>Embryophyta</taxon>
        <taxon>Tracheophyta</taxon>
        <taxon>Spermatophyta</taxon>
        <taxon>Magnoliopsida</taxon>
        <taxon>eudicotyledons</taxon>
        <taxon>Gunneridae</taxon>
        <taxon>Pentapetalae</taxon>
        <taxon>asterids</taxon>
        <taxon>campanulids</taxon>
        <taxon>Asterales</taxon>
        <taxon>Asteraceae</taxon>
        <taxon>Cichorioideae</taxon>
        <taxon>Cichorieae</taxon>
        <taxon>Lactucinae</taxon>
        <taxon>Lactuca</taxon>
    </lineage>
</organism>
<evidence type="ECO:0000313" key="9">
    <source>
        <dbReference type="Proteomes" id="UP000235145"/>
    </source>
</evidence>
<evidence type="ECO:0000313" key="8">
    <source>
        <dbReference type="EMBL" id="KAJ0187367.1"/>
    </source>
</evidence>
<evidence type="ECO:0000256" key="4">
    <source>
        <dbReference type="PIRSR" id="PIRSR641708-1"/>
    </source>
</evidence>
<evidence type="ECO:0000256" key="3">
    <source>
        <dbReference type="ARBA" id="ARBA00023235"/>
    </source>
</evidence>
<dbReference type="InterPro" id="IPR020103">
    <property type="entry name" value="PsdUridine_synth_cat_dom_sf"/>
</dbReference>
<dbReference type="InterPro" id="IPR020095">
    <property type="entry name" value="PsdUridine_synth_TruA_C"/>
</dbReference>
<keyword evidence="2" id="KW-0819">tRNA processing</keyword>
<feature type="binding site" evidence="5">
    <location>
        <position position="326"/>
    </location>
    <ligand>
        <name>substrate</name>
    </ligand>
</feature>
<dbReference type="CDD" id="cd02568">
    <property type="entry name" value="PseudoU_synth_PUS1_PUS2"/>
    <property type="match status" value="1"/>
</dbReference>
<dbReference type="GO" id="GO:0009982">
    <property type="term" value="F:pseudouridine synthase activity"/>
    <property type="evidence" value="ECO:0000318"/>
    <property type="project" value="GO_Central"/>
</dbReference>
<dbReference type="PANTHER" id="PTHR11142">
    <property type="entry name" value="PSEUDOURIDYLATE SYNTHASE"/>
    <property type="match status" value="1"/>
</dbReference>
<feature type="region of interest" description="Disordered" evidence="6">
    <location>
        <begin position="377"/>
        <end position="436"/>
    </location>
</feature>
<keyword evidence="9" id="KW-1185">Reference proteome</keyword>
<feature type="region of interest" description="Disordered" evidence="6">
    <location>
        <begin position="1"/>
        <end position="26"/>
    </location>
</feature>
<reference evidence="8 9" key="1">
    <citation type="journal article" date="2017" name="Nat. Commun.">
        <title>Genome assembly with in vitro proximity ligation data and whole-genome triplication in lettuce.</title>
        <authorList>
            <person name="Reyes-Chin-Wo S."/>
            <person name="Wang Z."/>
            <person name="Yang X."/>
            <person name="Kozik A."/>
            <person name="Arikit S."/>
            <person name="Song C."/>
            <person name="Xia L."/>
            <person name="Froenicke L."/>
            <person name="Lavelle D.O."/>
            <person name="Truco M.J."/>
            <person name="Xia R."/>
            <person name="Zhu S."/>
            <person name="Xu C."/>
            <person name="Xu H."/>
            <person name="Xu X."/>
            <person name="Cox K."/>
            <person name="Korf I."/>
            <person name="Meyers B.C."/>
            <person name="Michelmore R.W."/>
        </authorList>
    </citation>
    <scope>NUCLEOTIDE SEQUENCE [LARGE SCALE GENOMIC DNA]</scope>
    <source>
        <strain evidence="9">cv. Salinas</strain>
        <tissue evidence="8">Seedlings</tissue>
    </source>
</reference>
<dbReference type="SUPFAM" id="SSF55120">
    <property type="entry name" value="Pseudouridine synthase"/>
    <property type="match status" value="3"/>
</dbReference>
<dbReference type="AlphaFoldDB" id="A0A9R1WVU6"/>
<accession>A0A9R1WVU6</accession>
<evidence type="ECO:0000256" key="2">
    <source>
        <dbReference type="ARBA" id="ARBA00022694"/>
    </source>
</evidence>
<dbReference type="Pfam" id="PF01416">
    <property type="entry name" value="PseudoU_synth_1"/>
    <property type="match status" value="1"/>
</dbReference>
<evidence type="ECO:0000256" key="5">
    <source>
        <dbReference type="PIRSR" id="PIRSR641708-2"/>
    </source>
</evidence>
<feature type="region of interest" description="Disordered" evidence="6">
    <location>
        <begin position="65"/>
        <end position="89"/>
    </location>
</feature>
<evidence type="ECO:0000256" key="6">
    <source>
        <dbReference type="SAM" id="MobiDB-lite"/>
    </source>
</evidence>
<feature type="compositionally biased region" description="Acidic residues" evidence="6">
    <location>
        <begin position="409"/>
        <end position="432"/>
    </location>
</feature>
<proteinExistence type="inferred from homology"/>